<evidence type="ECO:0000256" key="6">
    <source>
        <dbReference type="SAM" id="Phobius"/>
    </source>
</evidence>
<comment type="cofactor">
    <cofactor evidence="1">
        <name>Zn(2+)</name>
        <dbReference type="ChEBI" id="CHEBI:29105"/>
    </cofactor>
</comment>
<evidence type="ECO:0000256" key="5">
    <source>
        <dbReference type="ARBA" id="ARBA00023002"/>
    </source>
</evidence>
<sequence length="297" mass="34326">MESVNKSKTPLLFINHGAPNEILNKDSKTTIFLNNYQQWAKHTKPKAILIISAHWEEKDWTITTSYVFRTLIIHHITYFLFFLFYYSDKPLDTIYDFYGFEQEMYKIKYPASTSSWLIEQVTGLFKSSNTTLKHDNKRGLDHGSWTILKMMYPDADVPVVQLSIKQGYDGSDHYNMGKILTPLRDQDVLVVCSGSTVHNLRAFFQPSGDTEWAKSFEKYLEDAVGASPESQNQTAQQLESSILAYNKHTHFRKSHPSEDHLMPLIVAAGVAHSSPAKIIHRDWKIVAFPYTFYQWDD</sequence>
<evidence type="ECO:0000313" key="8">
    <source>
        <dbReference type="EMBL" id="EGG24409.1"/>
    </source>
</evidence>
<gene>
    <name evidence="8" type="ORF">DFA_06559</name>
</gene>
<accession>F4PJC3</accession>
<keyword evidence="4" id="KW-0862">Zinc</keyword>
<dbReference type="RefSeq" id="XP_004362260.1">
    <property type="nucleotide sequence ID" value="XM_004362203.1"/>
</dbReference>
<keyword evidence="5" id="KW-0560">Oxidoreductase</keyword>
<keyword evidence="9" id="KW-1185">Reference proteome</keyword>
<evidence type="ECO:0000256" key="4">
    <source>
        <dbReference type="ARBA" id="ARBA00022833"/>
    </source>
</evidence>
<dbReference type="EMBL" id="GL883007">
    <property type="protein sequence ID" value="EGG24409.1"/>
    <property type="molecule type" value="Genomic_DNA"/>
</dbReference>
<dbReference type="SUPFAM" id="SSF53213">
    <property type="entry name" value="LigB-like"/>
    <property type="match status" value="1"/>
</dbReference>
<dbReference type="InterPro" id="IPR014436">
    <property type="entry name" value="Extradiol_dOase_DODA"/>
</dbReference>
<evidence type="ECO:0000256" key="2">
    <source>
        <dbReference type="ARBA" id="ARBA00007581"/>
    </source>
</evidence>
<dbReference type="OMA" id="SVIDGFW"/>
<name>F4PJC3_CACFS</name>
<feature type="transmembrane region" description="Helical" evidence="6">
    <location>
        <begin position="66"/>
        <end position="86"/>
    </location>
</feature>
<dbReference type="Gene3D" id="3.40.830.10">
    <property type="entry name" value="LigB-like"/>
    <property type="match status" value="1"/>
</dbReference>
<dbReference type="GeneID" id="14875949"/>
<feature type="domain" description="Extradiol ring-cleavage dioxygenase class III enzyme subunit B" evidence="7">
    <location>
        <begin position="25"/>
        <end position="284"/>
    </location>
</feature>
<organism evidence="8 9">
    <name type="scientific">Cavenderia fasciculata</name>
    <name type="common">Slime mold</name>
    <name type="synonym">Dictyostelium fasciculatum</name>
    <dbReference type="NCBI Taxonomy" id="261658"/>
    <lineage>
        <taxon>Eukaryota</taxon>
        <taxon>Amoebozoa</taxon>
        <taxon>Evosea</taxon>
        <taxon>Eumycetozoa</taxon>
        <taxon>Dictyostelia</taxon>
        <taxon>Acytosteliales</taxon>
        <taxon>Cavenderiaceae</taxon>
        <taxon>Cavenderia</taxon>
    </lineage>
</organism>
<proteinExistence type="inferred from homology"/>
<dbReference type="PANTHER" id="PTHR30096">
    <property type="entry name" value="4,5-DOPA DIOXYGENASE EXTRADIOL-LIKE PROTEIN"/>
    <property type="match status" value="1"/>
</dbReference>
<dbReference type="KEGG" id="dfa:DFA_06559"/>
<reference evidence="9" key="1">
    <citation type="journal article" date="2011" name="Genome Res.">
        <title>Phylogeny-wide analysis of social amoeba genomes highlights ancient origins for complex intercellular communication.</title>
        <authorList>
            <person name="Heidel A.J."/>
            <person name="Lawal H.M."/>
            <person name="Felder M."/>
            <person name="Schilde C."/>
            <person name="Helps N.R."/>
            <person name="Tunggal B."/>
            <person name="Rivero F."/>
            <person name="John U."/>
            <person name="Schleicher M."/>
            <person name="Eichinger L."/>
            <person name="Platzer M."/>
            <person name="Noegel A.A."/>
            <person name="Schaap P."/>
            <person name="Gloeckner G."/>
        </authorList>
    </citation>
    <scope>NUCLEOTIDE SEQUENCE [LARGE SCALE GENOMIC DNA]</scope>
    <source>
        <strain evidence="9">SH3</strain>
    </source>
</reference>
<dbReference type="GO" id="GO:0016702">
    <property type="term" value="F:oxidoreductase activity, acting on single donors with incorporation of molecular oxygen, incorporation of two atoms of oxygen"/>
    <property type="evidence" value="ECO:0007669"/>
    <property type="project" value="UniProtKB-ARBA"/>
</dbReference>
<dbReference type="OrthoDB" id="7396853at2759"/>
<comment type="similarity">
    <text evidence="2">Belongs to the DODA-type extradiol aromatic ring-opening dioxygenase family.</text>
</comment>
<dbReference type="AlphaFoldDB" id="F4PJC3"/>
<evidence type="ECO:0000256" key="3">
    <source>
        <dbReference type="ARBA" id="ARBA00022723"/>
    </source>
</evidence>
<evidence type="ECO:0000313" key="9">
    <source>
        <dbReference type="Proteomes" id="UP000007797"/>
    </source>
</evidence>
<evidence type="ECO:0000259" key="7">
    <source>
        <dbReference type="Pfam" id="PF02900"/>
    </source>
</evidence>
<keyword evidence="6" id="KW-0812">Transmembrane</keyword>
<dbReference type="PIRSF" id="PIRSF006157">
    <property type="entry name" value="Doxgns_DODA"/>
    <property type="match status" value="1"/>
</dbReference>
<keyword evidence="3" id="KW-0479">Metal-binding</keyword>
<dbReference type="Proteomes" id="UP000007797">
    <property type="component" value="Unassembled WGS sequence"/>
</dbReference>
<dbReference type="InterPro" id="IPR004183">
    <property type="entry name" value="Xdiol_dOase_suB"/>
</dbReference>
<keyword evidence="6" id="KW-1133">Transmembrane helix</keyword>
<dbReference type="GO" id="GO:0008198">
    <property type="term" value="F:ferrous iron binding"/>
    <property type="evidence" value="ECO:0007669"/>
    <property type="project" value="InterPro"/>
</dbReference>
<protein>
    <recommendedName>
        <fullName evidence="7">Extradiol ring-cleavage dioxygenase class III enzyme subunit B domain-containing protein</fullName>
    </recommendedName>
</protein>
<dbReference type="PANTHER" id="PTHR30096:SF0">
    <property type="entry name" value="4,5-DOPA DIOXYGENASE EXTRADIOL-LIKE PROTEIN"/>
    <property type="match status" value="1"/>
</dbReference>
<dbReference type="CDD" id="cd07363">
    <property type="entry name" value="45_DOPA_Dioxygenase"/>
    <property type="match status" value="1"/>
</dbReference>
<keyword evidence="6" id="KW-0472">Membrane</keyword>
<dbReference type="Pfam" id="PF02900">
    <property type="entry name" value="LigB"/>
    <property type="match status" value="1"/>
</dbReference>
<dbReference type="STRING" id="1054147.F4PJC3"/>
<evidence type="ECO:0000256" key="1">
    <source>
        <dbReference type="ARBA" id="ARBA00001947"/>
    </source>
</evidence>
<dbReference type="GO" id="GO:0008270">
    <property type="term" value="F:zinc ion binding"/>
    <property type="evidence" value="ECO:0007669"/>
    <property type="project" value="InterPro"/>
</dbReference>